<evidence type="ECO:0008006" key="4">
    <source>
        <dbReference type="Google" id="ProtNLM"/>
    </source>
</evidence>
<evidence type="ECO:0000313" key="3">
    <source>
        <dbReference type="Proteomes" id="UP000076825"/>
    </source>
</evidence>
<dbReference type="eggNOG" id="COG3637">
    <property type="taxonomic scope" value="Bacteria"/>
</dbReference>
<protein>
    <recommendedName>
        <fullName evidence="4">Neuromedin U</fullName>
    </recommendedName>
</protein>
<dbReference type="KEGG" id="btrm:SAMEA390648700652"/>
<dbReference type="PATRIC" id="fig|123899.6.peg.627"/>
<dbReference type="OrthoDB" id="9809066at2"/>
<reference evidence="2 3" key="1">
    <citation type="submission" date="2016-04" db="EMBL/GenBank/DDBJ databases">
        <authorList>
            <consortium name="Pathogen Informatics"/>
        </authorList>
    </citation>
    <scope>NUCLEOTIDE SEQUENCE [LARGE SCALE GENOMIC DNA]</scope>
    <source>
        <strain evidence="2 3">H044680328</strain>
    </source>
</reference>
<keyword evidence="1" id="KW-0732">Signal</keyword>
<feature type="chain" id="PRO_5009816744" description="Neuromedin U" evidence="1">
    <location>
        <begin position="21"/>
        <end position="253"/>
    </location>
</feature>
<evidence type="ECO:0000256" key="1">
    <source>
        <dbReference type="SAM" id="SignalP"/>
    </source>
</evidence>
<dbReference type="STRING" id="123899.SAMEA3906487_00652"/>
<dbReference type="RefSeq" id="WP_025515639.1">
    <property type="nucleotide sequence ID" value="NZ_CP016340.1"/>
</dbReference>
<accession>A0A157SAF7</accession>
<name>A0A157SAF7_9BORD</name>
<dbReference type="Proteomes" id="UP000076825">
    <property type="component" value="Chromosome 1"/>
</dbReference>
<dbReference type="AlphaFoldDB" id="A0A157SAF7"/>
<proteinExistence type="predicted"/>
<gene>
    <name evidence="2" type="ORF">SAMEA3906487_00652</name>
</gene>
<dbReference type="EMBL" id="LT546645">
    <property type="protein sequence ID" value="SAI67233.1"/>
    <property type="molecule type" value="Genomic_DNA"/>
</dbReference>
<organism evidence="2 3">
    <name type="scientific">Bordetella trematum</name>
    <dbReference type="NCBI Taxonomy" id="123899"/>
    <lineage>
        <taxon>Bacteria</taxon>
        <taxon>Pseudomonadati</taxon>
        <taxon>Pseudomonadota</taxon>
        <taxon>Betaproteobacteria</taxon>
        <taxon>Burkholderiales</taxon>
        <taxon>Alcaligenaceae</taxon>
        <taxon>Bordetella</taxon>
    </lineage>
</organism>
<keyword evidence="3" id="KW-1185">Reference proteome</keyword>
<feature type="signal peptide" evidence="1">
    <location>
        <begin position="1"/>
        <end position="20"/>
    </location>
</feature>
<dbReference type="GeneID" id="56587940"/>
<sequence length="253" mass="27874">MKKPIYCLLAAGLLSAQAMAQSQNEANNPLSPRPLVSLHDYYVPKLHNIDNAWANQTLVRGVLPNKTFGRPQLWRINIPIMALSHDRLGRKSGLGDISLMDIFMHSGEDFSYGIGPMLVMPTASNDWLGQGKWQIGPAAALVATRKWGLAGGLLTFQQSFAGNSNRDKVRMATFQPALFYNLPQGFYLRSSAVWTFDMEKHTRAIPIGLGLGRVTKLGGHSSINAFVEPQYSVDKKGAGVPVWQVFAGINFQF</sequence>
<evidence type="ECO:0000313" key="2">
    <source>
        <dbReference type="EMBL" id="SAI67233.1"/>
    </source>
</evidence>